<evidence type="ECO:0000256" key="1">
    <source>
        <dbReference type="SAM" id="SignalP"/>
    </source>
</evidence>
<keyword evidence="1" id="KW-0732">Signal</keyword>
<comment type="caution">
    <text evidence="2">The sequence shown here is derived from an EMBL/GenBank/DDBJ whole genome shotgun (WGS) entry which is preliminary data.</text>
</comment>
<evidence type="ECO:0000313" key="3">
    <source>
        <dbReference type="Proteomes" id="UP000558688"/>
    </source>
</evidence>
<proteinExistence type="predicted"/>
<accession>A0A8H5ABK5</accession>
<sequence>MKIAAFLTSALAGAAAARDSVYLVNSYKGNEISSGIAYYADGHSATGGSRPDDYVDVVHGSNIIWEGQTVKGTFGSGVSFTSNIFADAGGKQGNAWAEVDVEDRSALSSLSLDLIFAQQQFQQRTTGQRDMTGTNMVPAKVRPTHFTACQYLADQSYHSQATVWIEQ</sequence>
<dbReference type="AlphaFoldDB" id="A0A8H5ABK5"/>
<reference evidence="2" key="1">
    <citation type="submission" date="2020-02" db="EMBL/GenBank/DDBJ databases">
        <title>Identification and distribution of gene clusters putatively required for synthesis of sphingolipid metabolism inhibitors in phylogenetically diverse species of the filamentous fungus Fusarium.</title>
        <authorList>
            <person name="Kim H.-S."/>
            <person name="Busman M."/>
            <person name="Brown D.W."/>
            <person name="Divon H."/>
            <person name="Uhlig S."/>
            <person name="Proctor R.H."/>
        </authorList>
    </citation>
    <scope>NUCLEOTIDE SEQUENCE [LARGE SCALE GENOMIC DNA]</scope>
    <source>
        <strain evidence="2">NRRL 39464</strain>
    </source>
</reference>
<evidence type="ECO:0000313" key="2">
    <source>
        <dbReference type="EMBL" id="KAF5261744.1"/>
    </source>
</evidence>
<name>A0A8H5ABK5_FUSOX</name>
<dbReference type="Proteomes" id="UP000558688">
    <property type="component" value="Unassembled WGS sequence"/>
</dbReference>
<feature type="signal peptide" evidence="1">
    <location>
        <begin position="1"/>
        <end position="16"/>
    </location>
</feature>
<organism evidence="2 3">
    <name type="scientific">Fusarium oxysporum</name>
    <name type="common">Fusarium vascular wilt</name>
    <dbReference type="NCBI Taxonomy" id="5507"/>
    <lineage>
        <taxon>Eukaryota</taxon>
        <taxon>Fungi</taxon>
        <taxon>Dikarya</taxon>
        <taxon>Ascomycota</taxon>
        <taxon>Pezizomycotina</taxon>
        <taxon>Sordariomycetes</taxon>
        <taxon>Hypocreomycetidae</taxon>
        <taxon>Hypocreales</taxon>
        <taxon>Nectriaceae</taxon>
        <taxon>Fusarium</taxon>
        <taxon>Fusarium oxysporum species complex</taxon>
    </lineage>
</organism>
<gene>
    <name evidence="2" type="ORF">FOXYS1_7553</name>
</gene>
<protein>
    <submittedName>
        <fullName evidence="2">Uncharacterized protein</fullName>
    </submittedName>
</protein>
<dbReference type="EMBL" id="JAAFOW010001218">
    <property type="protein sequence ID" value="KAF5261744.1"/>
    <property type="molecule type" value="Genomic_DNA"/>
</dbReference>
<feature type="chain" id="PRO_5034740058" evidence="1">
    <location>
        <begin position="17"/>
        <end position="167"/>
    </location>
</feature>